<name>A0A0M9WF19_9EURO</name>
<dbReference type="EMBL" id="LHQQ01000107">
    <property type="protein sequence ID" value="KOS42385.1"/>
    <property type="molecule type" value="Genomic_DNA"/>
</dbReference>
<reference evidence="1 2" key="1">
    <citation type="submission" date="2015-08" db="EMBL/GenBank/DDBJ databases">
        <title>Genome sequencing of Penicillium nordicum.</title>
        <authorList>
            <person name="Nguyen H.D."/>
            <person name="Seifert K.A."/>
        </authorList>
    </citation>
    <scope>NUCLEOTIDE SEQUENCE [LARGE SCALE GENOMIC DNA]</scope>
    <source>
        <strain evidence="1 2">DAOMC 185683</strain>
    </source>
</reference>
<organism evidence="1 2">
    <name type="scientific">Penicillium nordicum</name>
    <dbReference type="NCBI Taxonomy" id="229535"/>
    <lineage>
        <taxon>Eukaryota</taxon>
        <taxon>Fungi</taxon>
        <taxon>Dikarya</taxon>
        <taxon>Ascomycota</taxon>
        <taxon>Pezizomycotina</taxon>
        <taxon>Eurotiomycetes</taxon>
        <taxon>Eurotiomycetidae</taxon>
        <taxon>Eurotiales</taxon>
        <taxon>Aspergillaceae</taxon>
        <taxon>Penicillium</taxon>
    </lineage>
</organism>
<gene>
    <name evidence="1" type="ORF">ACN38_g6712</name>
</gene>
<comment type="caution">
    <text evidence="1">The sequence shown here is derived from an EMBL/GenBank/DDBJ whole genome shotgun (WGS) entry which is preliminary data.</text>
</comment>
<proteinExistence type="predicted"/>
<protein>
    <submittedName>
        <fullName evidence="1">Uncharacterized protein</fullName>
    </submittedName>
</protein>
<dbReference type="Proteomes" id="UP000037696">
    <property type="component" value="Unassembled WGS sequence"/>
</dbReference>
<evidence type="ECO:0000313" key="2">
    <source>
        <dbReference type="Proteomes" id="UP000037696"/>
    </source>
</evidence>
<dbReference type="AlphaFoldDB" id="A0A0M9WF19"/>
<keyword evidence="2" id="KW-1185">Reference proteome</keyword>
<evidence type="ECO:0000313" key="1">
    <source>
        <dbReference type="EMBL" id="KOS42385.1"/>
    </source>
</evidence>
<sequence>MYKKVKSQKQKKKNEKVQRNLEIGTRNGCILYPEENKRTGTPFETDPGRSWQVSGRFQCGLFSFRIFQTLPLEWLTAKK</sequence>
<accession>A0A0M9WF19</accession>